<dbReference type="EMBL" id="CAEY01000808">
    <property type="status" value="NOT_ANNOTATED_CDS"/>
    <property type="molecule type" value="Genomic_DNA"/>
</dbReference>
<dbReference type="EnsemblMetazoa" id="tetur02g07780.1">
    <property type="protein sequence ID" value="tetur02g07780.1"/>
    <property type="gene ID" value="tetur02g07780"/>
</dbReference>
<dbReference type="GO" id="GO:0007040">
    <property type="term" value="P:lysosome organization"/>
    <property type="evidence" value="ECO:0007669"/>
    <property type="project" value="UniProtKB-ARBA"/>
</dbReference>
<dbReference type="GO" id="GO:0006066">
    <property type="term" value="P:alcohol metabolic process"/>
    <property type="evidence" value="ECO:0007669"/>
    <property type="project" value="UniProtKB-ARBA"/>
</dbReference>
<accession>T1JWC6</accession>
<dbReference type="HOGENOM" id="CLU_014379_1_2_1"/>
<dbReference type="GO" id="GO:0005102">
    <property type="term" value="F:signaling receptor binding"/>
    <property type="evidence" value="ECO:0007669"/>
    <property type="project" value="UniProtKB-ARBA"/>
</dbReference>
<feature type="domain" description="Glycosyl hydrolase family 30 TIM-barrel" evidence="14">
    <location>
        <begin position="100"/>
        <end position="466"/>
    </location>
</feature>
<keyword evidence="9 12" id="KW-0443">Lipid metabolism</keyword>
<dbReference type="GO" id="GO:0051246">
    <property type="term" value="P:regulation of protein metabolic process"/>
    <property type="evidence" value="ECO:0007669"/>
    <property type="project" value="UniProtKB-ARBA"/>
</dbReference>
<evidence type="ECO:0000313" key="17">
    <source>
        <dbReference type="Proteomes" id="UP000015104"/>
    </source>
</evidence>
<dbReference type="GO" id="GO:0030163">
    <property type="term" value="P:protein catabolic process"/>
    <property type="evidence" value="ECO:0007669"/>
    <property type="project" value="UniProtKB-ARBA"/>
</dbReference>
<dbReference type="GO" id="GO:0032006">
    <property type="term" value="P:regulation of TOR signaling"/>
    <property type="evidence" value="ECO:0007669"/>
    <property type="project" value="UniProtKB-ARBA"/>
</dbReference>
<dbReference type="GO" id="GO:0005764">
    <property type="term" value="C:lysosome"/>
    <property type="evidence" value="ECO:0007669"/>
    <property type="project" value="UniProtKB-ARBA"/>
</dbReference>
<sequence>MAFQLSTVVLIVLQFQLSLTDHCIKRYFNQNSFVCACDTRSCPSIPGTTRPPKGYIDQWVSSRSLHRFHLTRLNLNRLSRPLFPPSLVVTLRLNDRRQTIHGFGGAFTDATGLNLATLPMALRDQIMRDYFSTDGIDYSIGRVPIAGTDFSARVYSYDDNNGEEDLELKNFALQPEDINLKIPMIKRALELKNGPFRLLCSPWSSPGWMKTNGNIIGAGFLKGVPGGPYYKAWAKYLFKFQHNYCFLFDRFLDSYSKEGINFWAMTTQNEPNIAIEIGIFLLHNLRFTPENMRDWVKYDLGPELEKAGYGRDKLNLLLLDDNRQLLVNYTQIVLKDETAASFINGIAFHWYKINNQPHYNELNVVHNNFPNHFLISTEACEGYQSSSAIKAQLGNWTRAETYAKDIIKDLNRYTTGWVDWNLVLDTKGGSSYENNSADALILVDTDRKIYYRNPMFYSLGHFSKFIPPGSVYIGHQVQGNSRGVYLAAFEDPSNQMVIVILNTNDYPVNLIINKFAQVPVPITLDGHSIRTLLTPSRKVN</sequence>
<comment type="similarity">
    <text evidence="4 12">Belongs to the glycosyl hydrolase 30 family.</text>
</comment>
<comment type="catalytic activity">
    <reaction evidence="11">
        <text>an N-acyl-1-beta-D-glucosyl-15-methylhexadecasphing-4-enine + H2O = an N-acyl-15-methylhexadecasphing-4-enine + D-glucose</text>
        <dbReference type="Rhea" id="RHEA:34755"/>
        <dbReference type="ChEBI" id="CHEBI:4167"/>
        <dbReference type="ChEBI" id="CHEBI:15377"/>
        <dbReference type="ChEBI" id="CHEBI:70815"/>
        <dbReference type="ChEBI" id="CHEBI:70846"/>
    </reaction>
    <physiologicalReaction direction="left-to-right" evidence="11">
        <dbReference type="Rhea" id="RHEA:34756"/>
    </physiologicalReaction>
</comment>
<evidence type="ECO:0000256" key="13">
    <source>
        <dbReference type="SAM" id="SignalP"/>
    </source>
</evidence>
<dbReference type="InterPro" id="IPR033453">
    <property type="entry name" value="Glyco_hydro_30_TIM-barrel"/>
</dbReference>
<reference evidence="17" key="1">
    <citation type="submission" date="2011-08" db="EMBL/GenBank/DDBJ databases">
        <authorList>
            <person name="Rombauts S."/>
        </authorList>
    </citation>
    <scope>NUCLEOTIDE SEQUENCE</scope>
    <source>
        <strain evidence="17">London</strain>
    </source>
</reference>
<dbReference type="GO" id="GO:0010605">
    <property type="term" value="P:negative regulation of macromolecule metabolic process"/>
    <property type="evidence" value="ECO:0007669"/>
    <property type="project" value="UniProtKB-ARBA"/>
</dbReference>
<comment type="catalytic activity">
    <reaction evidence="10">
        <text>a beta-D-glucosylceramide + H2O = an N-acyl-sphingoid base + D-glucose</text>
        <dbReference type="Rhea" id="RHEA:81447"/>
        <dbReference type="ChEBI" id="CHEBI:4167"/>
        <dbReference type="ChEBI" id="CHEBI:15377"/>
        <dbReference type="ChEBI" id="CHEBI:83264"/>
        <dbReference type="ChEBI" id="CHEBI:83273"/>
    </reaction>
    <physiologicalReaction direction="left-to-right" evidence="10">
        <dbReference type="Rhea" id="RHEA:81448"/>
    </physiologicalReaction>
</comment>
<evidence type="ECO:0000256" key="1">
    <source>
        <dbReference type="ARBA" id="ARBA00001013"/>
    </source>
</evidence>
<comment type="catalytic activity">
    <reaction evidence="1">
        <text>a beta-D-glucosyl-(1&lt;-&gt;1')-N-acylsphing-4-enine + H2O = an N-acylsphing-4-enine + D-glucose</text>
        <dbReference type="Rhea" id="RHEA:13269"/>
        <dbReference type="ChEBI" id="CHEBI:4167"/>
        <dbReference type="ChEBI" id="CHEBI:15377"/>
        <dbReference type="ChEBI" id="CHEBI:22801"/>
        <dbReference type="ChEBI" id="CHEBI:52639"/>
        <dbReference type="EC" id="3.2.1.45"/>
    </reaction>
    <physiologicalReaction direction="left-to-right" evidence="1">
        <dbReference type="Rhea" id="RHEA:13270"/>
    </physiologicalReaction>
</comment>
<dbReference type="PRINTS" id="PR00843">
    <property type="entry name" value="GLHYDRLASE30"/>
</dbReference>
<keyword evidence="6 13" id="KW-0732">Signal</keyword>
<dbReference type="GO" id="GO:0016241">
    <property type="term" value="P:regulation of macroautophagy"/>
    <property type="evidence" value="ECO:0007669"/>
    <property type="project" value="UniProtKB-ARBA"/>
</dbReference>
<dbReference type="GO" id="GO:0006680">
    <property type="term" value="P:glucosylceramide catabolic process"/>
    <property type="evidence" value="ECO:0007669"/>
    <property type="project" value="TreeGrafter"/>
</dbReference>
<dbReference type="PANTHER" id="PTHR11069:SF23">
    <property type="entry name" value="LYSOSOMAL ACID GLUCOSYLCERAMIDASE"/>
    <property type="match status" value="1"/>
</dbReference>
<dbReference type="AlphaFoldDB" id="T1JWC6"/>
<evidence type="ECO:0000256" key="3">
    <source>
        <dbReference type="ARBA" id="ARBA00004991"/>
    </source>
</evidence>
<dbReference type="Pfam" id="PF02055">
    <property type="entry name" value="Glyco_hydro_30"/>
    <property type="match status" value="1"/>
</dbReference>
<reference evidence="16" key="2">
    <citation type="submission" date="2015-06" db="UniProtKB">
        <authorList>
            <consortium name="EnsemblMetazoa"/>
        </authorList>
    </citation>
    <scope>IDENTIFICATION</scope>
</reference>
<dbReference type="GO" id="GO:0004348">
    <property type="term" value="F:glucosylceramidase activity"/>
    <property type="evidence" value="ECO:0007669"/>
    <property type="project" value="UniProtKB-EC"/>
</dbReference>
<dbReference type="InterPro" id="IPR033452">
    <property type="entry name" value="GH30_C"/>
</dbReference>
<dbReference type="Pfam" id="PF17189">
    <property type="entry name" value="Glyco_hydro_30C"/>
    <property type="match status" value="1"/>
</dbReference>
<keyword evidence="7 12" id="KW-0378">Hydrolase</keyword>
<evidence type="ECO:0000259" key="14">
    <source>
        <dbReference type="Pfam" id="PF02055"/>
    </source>
</evidence>
<dbReference type="InterPro" id="IPR001139">
    <property type="entry name" value="Glyco_hydro_30"/>
</dbReference>
<dbReference type="eggNOG" id="KOG2566">
    <property type="taxonomic scope" value="Eukaryota"/>
</dbReference>
<dbReference type="InterPro" id="IPR017853">
    <property type="entry name" value="GH"/>
</dbReference>
<dbReference type="GO" id="GO:0008202">
    <property type="term" value="P:steroid metabolic process"/>
    <property type="evidence" value="ECO:0007669"/>
    <property type="project" value="UniProtKB-ARBA"/>
</dbReference>
<keyword evidence="8 12" id="KW-0746">Sphingolipid metabolism</keyword>
<evidence type="ECO:0000256" key="12">
    <source>
        <dbReference type="RuleBase" id="RU361188"/>
    </source>
</evidence>
<evidence type="ECO:0000256" key="5">
    <source>
        <dbReference type="ARBA" id="ARBA00012658"/>
    </source>
</evidence>
<feature type="domain" description="Glycosyl hydrolase family 30 beta sandwich" evidence="15">
    <location>
        <begin position="469"/>
        <end position="532"/>
    </location>
</feature>
<name>T1JWC6_TETUR</name>
<evidence type="ECO:0000256" key="8">
    <source>
        <dbReference type="ARBA" id="ARBA00022919"/>
    </source>
</evidence>
<dbReference type="GO" id="GO:0016758">
    <property type="term" value="F:hexosyltransferase activity"/>
    <property type="evidence" value="ECO:0007669"/>
    <property type="project" value="UniProtKB-ARBA"/>
</dbReference>
<keyword evidence="17" id="KW-1185">Reference proteome</keyword>
<keyword evidence="12" id="KW-0326">Glycosidase</keyword>
<evidence type="ECO:0000313" key="16">
    <source>
        <dbReference type="EnsemblMetazoa" id="tetur02g07780.1"/>
    </source>
</evidence>
<feature type="signal peptide" evidence="13">
    <location>
        <begin position="1"/>
        <end position="20"/>
    </location>
</feature>
<evidence type="ECO:0000256" key="2">
    <source>
        <dbReference type="ARBA" id="ARBA00004760"/>
    </source>
</evidence>
<dbReference type="GO" id="GO:0042391">
    <property type="term" value="P:regulation of membrane potential"/>
    <property type="evidence" value="ECO:0007669"/>
    <property type="project" value="UniProtKB-ARBA"/>
</dbReference>
<proteinExistence type="inferred from homology"/>
<dbReference type="FunFam" id="3.20.20.80:FF:000030">
    <property type="entry name" value="Lysosomal acid glucosylceramidase"/>
    <property type="match status" value="1"/>
</dbReference>
<dbReference type="Gene3D" id="3.20.20.80">
    <property type="entry name" value="Glycosidases"/>
    <property type="match status" value="1"/>
</dbReference>
<dbReference type="Proteomes" id="UP000015104">
    <property type="component" value="Unassembled WGS sequence"/>
</dbReference>
<comment type="pathway">
    <text evidence="2">Lipid metabolism; sphingolipid metabolism.</text>
</comment>
<evidence type="ECO:0000256" key="7">
    <source>
        <dbReference type="ARBA" id="ARBA00022801"/>
    </source>
</evidence>
<dbReference type="STRING" id="32264.T1JWC6"/>
<organism evidence="16 17">
    <name type="scientific">Tetranychus urticae</name>
    <name type="common">Two-spotted spider mite</name>
    <dbReference type="NCBI Taxonomy" id="32264"/>
    <lineage>
        <taxon>Eukaryota</taxon>
        <taxon>Metazoa</taxon>
        <taxon>Ecdysozoa</taxon>
        <taxon>Arthropoda</taxon>
        <taxon>Chelicerata</taxon>
        <taxon>Arachnida</taxon>
        <taxon>Acari</taxon>
        <taxon>Acariformes</taxon>
        <taxon>Trombidiformes</taxon>
        <taxon>Prostigmata</taxon>
        <taxon>Eleutherengona</taxon>
        <taxon>Raphignathae</taxon>
        <taxon>Tetranychoidea</taxon>
        <taxon>Tetranychidae</taxon>
        <taxon>Tetranychus</taxon>
    </lineage>
</organism>
<dbReference type="GO" id="GO:0005774">
    <property type="term" value="C:vacuolar membrane"/>
    <property type="evidence" value="ECO:0007669"/>
    <property type="project" value="UniProtKB-ARBA"/>
</dbReference>
<feature type="chain" id="PRO_5004580706" description="Glucosylceramidase" evidence="13">
    <location>
        <begin position="21"/>
        <end position="540"/>
    </location>
</feature>
<dbReference type="SUPFAM" id="SSF51445">
    <property type="entry name" value="(Trans)glycosidases"/>
    <property type="match status" value="1"/>
</dbReference>
<dbReference type="PANTHER" id="PTHR11069">
    <property type="entry name" value="GLUCOSYLCERAMIDASE"/>
    <property type="match status" value="1"/>
</dbReference>
<evidence type="ECO:0000256" key="11">
    <source>
        <dbReference type="ARBA" id="ARBA00051345"/>
    </source>
</evidence>
<dbReference type="GO" id="GO:0006914">
    <property type="term" value="P:autophagy"/>
    <property type="evidence" value="ECO:0007669"/>
    <property type="project" value="UniProtKB-ARBA"/>
</dbReference>
<comment type="pathway">
    <text evidence="3">Sphingolipid metabolism.</text>
</comment>
<evidence type="ECO:0000256" key="10">
    <source>
        <dbReference type="ARBA" id="ARBA00050474"/>
    </source>
</evidence>
<evidence type="ECO:0000256" key="9">
    <source>
        <dbReference type="ARBA" id="ARBA00023098"/>
    </source>
</evidence>
<evidence type="ECO:0000259" key="15">
    <source>
        <dbReference type="Pfam" id="PF17189"/>
    </source>
</evidence>
<protein>
    <recommendedName>
        <fullName evidence="5 12">Glucosylceramidase</fullName>
        <ecNumber evidence="5 12">3.2.1.45</ecNumber>
    </recommendedName>
</protein>
<dbReference type="EC" id="3.2.1.45" evidence="5 12"/>
<evidence type="ECO:0000256" key="6">
    <source>
        <dbReference type="ARBA" id="ARBA00022729"/>
    </source>
</evidence>
<evidence type="ECO:0000256" key="4">
    <source>
        <dbReference type="ARBA" id="ARBA00005382"/>
    </source>
</evidence>